<sequence length="219" mass="25008">MRIFFVLWFLSLTSVYGQFDNENTVRSGESLNTSSKSLNTRGFSRSSPSLTNPNNTLYKNTRKKWLQDETPQFSMEKQEQFIDQTQNFDPKYLAKQEGSKTPEKFKKNQNFGEFKSSGKFVKIVCRDHMAVDGDQVQIIVNGEIQVPRITLQSNFTEVHVSLKPGFNKIDILALNQGLSGPNTAEFRLYNDQGVVLSKNIWNLATGFKATMMVVKEDEQ</sequence>
<evidence type="ECO:0000313" key="2">
    <source>
        <dbReference type="EMBL" id="MFD2697123.1"/>
    </source>
</evidence>
<comment type="caution">
    <text evidence="2">The sequence shown here is derived from an EMBL/GenBank/DDBJ whole genome shotgun (WGS) entry which is preliminary data.</text>
</comment>
<dbReference type="RefSeq" id="WP_379044394.1">
    <property type="nucleotide sequence ID" value="NZ_JBHULZ010000023.1"/>
</dbReference>
<feature type="region of interest" description="Disordered" evidence="1">
    <location>
        <begin position="26"/>
        <end position="57"/>
    </location>
</feature>
<evidence type="ECO:0008006" key="4">
    <source>
        <dbReference type="Google" id="ProtNLM"/>
    </source>
</evidence>
<organism evidence="2 3">
    <name type="scientific">Mesonia sediminis</name>
    <dbReference type="NCBI Taxonomy" id="1703946"/>
    <lineage>
        <taxon>Bacteria</taxon>
        <taxon>Pseudomonadati</taxon>
        <taxon>Bacteroidota</taxon>
        <taxon>Flavobacteriia</taxon>
        <taxon>Flavobacteriales</taxon>
        <taxon>Flavobacteriaceae</taxon>
        <taxon>Mesonia</taxon>
    </lineage>
</organism>
<reference evidence="3" key="1">
    <citation type="journal article" date="2019" name="Int. J. Syst. Evol. Microbiol.">
        <title>The Global Catalogue of Microorganisms (GCM) 10K type strain sequencing project: providing services to taxonomists for standard genome sequencing and annotation.</title>
        <authorList>
            <consortium name="The Broad Institute Genomics Platform"/>
            <consortium name="The Broad Institute Genome Sequencing Center for Infectious Disease"/>
            <person name="Wu L."/>
            <person name="Ma J."/>
        </authorList>
    </citation>
    <scope>NUCLEOTIDE SEQUENCE [LARGE SCALE GENOMIC DNA]</scope>
    <source>
        <strain evidence="3">KCTC 42255</strain>
    </source>
</reference>
<protein>
    <recommendedName>
        <fullName evidence="4">Secreted protein</fullName>
    </recommendedName>
</protein>
<evidence type="ECO:0000256" key="1">
    <source>
        <dbReference type="SAM" id="MobiDB-lite"/>
    </source>
</evidence>
<dbReference type="Proteomes" id="UP001597357">
    <property type="component" value="Unassembled WGS sequence"/>
</dbReference>
<name>A0ABW5SCU0_9FLAO</name>
<keyword evidence="3" id="KW-1185">Reference proteome</keyword>
<evidence type="ECO:0000313" key="3">
    <source>
        <dbReference type="Proteomes" id="UP001597357"/>
    </source>
</evidence>
<gene>
    <name evidence="2" type="ORF">ACFSQ0_03890</name>
</gene>
<proteinExistence type="predicted"/>
<dbReference type="EMBL" id="JBHULZ010000023">
    <property type="protein sequence ID" value="MFD2697123.1"/>
    <property type="molecule type" value="Genomic_DNA"/>
</dbReference>
<accession>A0ABW5SCU0</accession>